<comment type="caution">
    <text evidence="1">The sequence shown here is derived from an EMBL/GenBank/DDBJ whole genome shotgun (WGS) entry which is preliminary data.</text>
</comment>
<evidence type="ECO:0000313" key="2">
    <source>
        <dbReference type="Proteomes" id="UP000617628"/>
    </source>
</evidence>
<keyword evidence="2" id="KW-1185">Reference proteome</keyword>
<accession>A0A934RU01</accession>
<protein>
    <submittedName>
        <fullName evidence="1">Uncharacterized protein</fullName>
    </submittedName>
</protein>
<name>A0A934RU01_9BACT</name>
<sequence>MLVIFRFLVVDDDIDEPSGPVWGVSARCSIDAFSGEGNDGAVGDLCMRI</sequence>
<dbReference type="RefSeq" id="WP_200355089.1">
    <property type="nucleotide sequence ID" value="NZ_JAENIL010000012.1"/>
</dbReference>
<dbReference type="Proteomes" id="UP000617628">
    <property type="component" value="Unassembled WGS sequence"/>
</dbReference>
<gene>
    <name evidence="1" type="ORF">JIN87_08185</name>
</gene>
<dbReference type="EMBL" id="JAENIL010000012">
    <property type="protein sequence ID" value="MBK1876842.1"/>
    <property type="molecule type" value="Genomic_DNA"/>
</dbReference>
<evidence type="ECO:0000313" key="1">
    <source>
        <dbReference type="EMBL" id="MBK1876842.1"/>
    </source>
</evidence>
<reference evidence="1" key="1">
    <citation type="submission" date="2021-01" db="EMBL/GenBank/DDBJ databases">
        <title>Modified the classification status of verrucomicrobia.</title>
        <authorList>
            <person name="Feng X."/>
        </authorList>
    </citation>
    <scope>NUCLEOTIDE SEQUENCE</scope>
    <source>
        <strain evidence="1">KCTC 13126</strain>
    </source>
</reference>
<dbReference type="AlphaFoldDB" id="A0A934RU01"/>
<proteinExistence type="predicted"/>
<organism evidence="1 2">
    <name type="scientific">Pelagicoccus mobilis</name>
    <dbReference type="NCBI Taxonomy" id="415221"/>
    <lineage>
        <taxon>Bacteria</taxon>
        <taxon>Pseudomonadati</taxon>
        <taxon>Verrucomicrobiota</taxon>
        <taxon>Opitutia</taxon>
        <taxon>Puniceicoccales</taxon>
        <taxon>Pelagicoccaceae</taxon>
        <taxon>Pelagicoccus</taxon>
    </lineage>
</organism>